<accession>A0A2N5TSB2</accession>
<gene>
    <name evidence="2" type="ORF">PCASD_21093</name>
</gene>
<comment type="caution">
    <text evidence="2">The sequence shown here is derived from an EMBL/GenBank/DDBJ whole genome shotgun (WGS) entry which is preliminary data.</text>
</comment>
<feature type="non-terminal residue" evidence="2">
    <location>
        <position position="65"/>
    </location>
</feature>
<proteinExistence type="predicted"/>
<dbReference type="Proteomes" id="UP000235392">
    <property type="component" value="Unassembled WGS sequence"/>
</dbReference>
<evidence type="ECO:0000313" key="3">
    <source>
        <dbReference type="Proteomes" id="UP000235392"/>
    </source>
</evidence>
<sequence length="65" mass="6976">MTAGGLHDAYTERPSWRIAVKLKDSTNCEEFHSSSITNHRTASAGDVRQSVSPSPTVSESNSVAL</sequence>
<reference evidence="2 3" key="1">
    <citation type="submission" date="2017-11" db="EMBL/GenBank/DDBJ databases">
        <title>De novo assembly and phasing of dikaryotic genomes from two isolates of Puccinia coronata f. sp. avenae, the causal agent of oat crown rust.</title>
        <authorList>
            <person name="Miller M.E."/>
            <person name="Zhang Y."/>
            <person name="Omidvar V."/>
            <person name="Sperschneider J."/>
            <person name="Schwessinger B."/>
            <person name="Raley C."/>
            <person name="Palmer J.M."/>
            <person name="Garnica D."/>
            <person name="Upadhyaya N."/>
            <person name="Rathjen J."/>
            <person name="Taylor J.M."/>
            <person name="Park R.F."/>
            <person name="Dodds P.N."/>
            <person name="Hirsch C.D."/>
            <person name="Kianian S.F."/>
            <person name="Figueroa M."/>
        </authorList>
    </citation>
    <scope>NUCLEOTIDE SEQUENCE [LARGE SCALE GENOMIC DNA]</scope>
    <source>
        <strain evidence="2">12SD80</strain>
    </source>
</reference>
<evidence type="ECO:0000256" key="1">
    <source>
        <dbReference type="SAM" id="MobiDB-lite"/>
    </source>
</evidence>
<dbReference type="AlphaFoldDB" id="A0A2N5TSB2"/>
<evidence type="ECO:0000313" key="2">
    <source>
        <dbReference type="EMBL" id="PLW28379.1"/>
    </source>
</evidence>
<organism evidence="2 3">
    <name type="scientific">Puccinia coronata f. sp. avenae</name>
    <dbReference type="NCBI Taxonomy" id="200324"/>
    <lineage>
        <taxon>Eukaryota</taxon>
        <taxon>Fungi</taxon>
        <taxon>Dikarya</taxon>
        <taxon>Basidiomycota</taxon>
        <taxon>Pucciniomycotina</taxon>
        <taxon>Pucciniomycetes</taxon>
        <taxon>Pucciniales</taxon>
        <taxon>Pucciniaceae</taxon>
        <taxon>Puccinia</taxon>
    </lineage>
</organism>
<dbReference type="EMBL" id="PGCI01000367">
    <property type="protein sequence ID" value="PLW28379.1"/>
    <property type="molecule type" value="Genomic_DNA"/>
</dbReference>
<feature type="compositionally biased region" description="Polar residues" evidence="1">
    <location>
        <begin position="49"/>
        <end position="65"/>
    </location>
</feature>
<protein>
    <submittedName>
        <fullName evidence="2">Uncharacterized protein</fullName>
    </submittedName>
</protein>
<feature type="region of interest" description="Disordered" evidence="1">
    <location>
        <begin position="33"/>
        <end position="65"/>
    </location>
</feature>
<name>A0A2N5TSB2_9BASI</name>